<dbReference type="PIRSF" id="PIRSF032131">
    <property type="entry name" value="UCP032131"/>
    <property type="match status" value="1"/>
</dbReference>
<organism evidence="1 2">
    <name type="scientific">Sphingomonas telluris</name>
    <dbReference type="NCBI Taxonomy" id="2907998"/>
    <lineage>
        <taxon>Bacteria</taxon>
        <taxon>Pseudomonadati</taxon>
        <taxon>Pseudomonadota</taxon>
        <taxon>Alphaproteobacteria</taxon>
        <taxon>Sphingomonadales</taxon>
        <taxon>Sphingomonadaceae</taxon>
        <taxon>Sphingomonas</taxon>
    </lineage>
</organism>
<evidence type="ECO:0000313" key="2">
    <source>
        <dbReference type="Proteomes" id="UP001203058"/>
    </source>
</evidence>
<name>A0ABS9VNB1_9SPHN</name>
<sequence length="138" mass="14729">MIVFDLRCIEGGEVFEGWFSSTSDYQGQLERGLVQCPVCGSAQVEKAPMAPRVGRSTAAEDGVRAKLAEMAAIQQKLLSNSEYVGEQLPETARAMHLGEVEKKAVHGQASVAEAKALIDEGVPIMPLPLPIVPPGQVN</sequence>
<keyword evidence="2" id="KW-1185">Reference proteome</keyword>
<comment type="caution">
    <text evidence="1">The sequence shown here is derived from an EMBL/GenBank/DDBJ whole genome shotgun (WGS) entry which is preliminary data.</text>
</comment>
<dbReference type="EMBL" id="JAKZHW010000001">
    <property type="protein sequence ID" value="MCH8615979.1"/>
    <property type="molecule type" value="Genomic_DNA"/>
</dbReference>
<dbReference type="RefSeq" id="WP_241446812.1">
    <property type="nucleotide sequence ID" value="NZ_JAKZHW010000001.1"/>
</dbReference>
<evidence type="ECO:0000313" key="1">
    <source>
        <dbReference type="EMBL" id="MCH8615979.1"/>
    </source>
</evidence>
<accession>A0ABS9VNB1</accession>
<protein>
    <submittedName>
        <fullName evidence="1">DUF1178 family protein</fullName>
    </submittedName>
</protein>
<dbReference type="Pfam" id="PF06676">
    <property type="entry name" value="DUF1178"/>
    <property type="match status" value="1"/>
</dbReference>
<gene>
    <name evidence="1" type="ORF">LZ016_07690</name>
</gene>
<reference evidence="1 2" key="1">
    <citation type="submission" date="2022-03" db="EMBL/GenBank/DDBJ databases">
        <authorList>
            <person name="Jo J.-H."/>
            <person name="Im W.-T."/>
        </authorList>
    </citation>
    <scope>NUCLEOTIDE SEQUENCE [LARGE SCALE GENOMIC DNA]</scope>
    <source>
        <strain evidence="1 2">SM33</strain>
    </source>
</reference>
<dbReference type="Proteomes" id="UP001203058">
    <property type="component" value="Unassembled WGS sequence"/>
</dbReference>
<dbReference type="InterPro" id="IPR009562">
    <property type="entry name" value="DUF1178"/>
</dbReference>
<proteinExistence type="predicted"/>